<feature type="transmembrane region" description="Helical" evidence="1">
    <location>
        <begin position="101"/>
        <end position="120"/>
    </location>
</feature>
<evidence type="ECO:0000256" key="1">
    <source>
        <dbReference type="SAM" id="Phobius"/>
    </source>
</evidence>
<sequence>MNRAINTLYHSGYFCILTNKIKRKEHKVDKTTRRIGKLAFFLGAGFLAGLASFWGKVFVLPIVIAILILIKPRFVGWWGISLIALGSGLGFGLIKSSSENGIYAGGIILVILLLLWWFSIRLHGRRSLTMS</sequence>
<name>A0A2H0NDG5_9BACT</name>
<dbReference type="AlphaFoldDB" id="A0A2H0NDG5"/>
<keyword evidence="1" id="KW-0812">Transmembrane</keyword>
<proteinExistence type="predicted"/>
<feature type="transmembrane region" description="Helical" evidence="1">
    <location>
        <begin position="38"/>
        <end position="70"/>
    </location>
</feature>
<keyword evidence="1" id="KW-1133">Transmembrane helix</keyword>
<protein>
    <submittedName>
        <fullName evidence="2">Uncharacterized protein</fullName>
    </submittedName>
</protein>
<accession>A0A2H0NDG5</accession>
<evidence type="ECO:0000313" key="3">
    <source>
        <dbReference type="Proteomes" id="UP000230564"/>
    </source>
</evidence>
<reference evidence="2 3" key="1">
    <citation type="submission" date="2017-09" db="EMBL/GenBank/DDBJ databases">
        <title>Depth-based differentiation of microbial function through sediment-hosted aquifers and enrichment of novel symbionts in the deep terrestrial subsurface.</title>
        <authorList>
            <person name="Probst A.J."/>
            <person name="Ladd B."/>
            <person name="Jarett J.K."/>
            <person name="Geller-Mcgrath D.E."/>
            <person name="Sieber C.M."/>
            <person name="Emerson J.B."/>
            <person name="Anantharaman K."/>
            <person name="Thomas B.C."/>
            <person name="Malmstrom R."/>
            <person name="Stieglmeier M."/>
            <person name="Klingl A."/>
            <person name="Woyke T."/>
            <person name="Ryan C.M."/>
            <person name="Banfield J.F."/>
        </authorList>
    </citation>
    <scope>NUCLEOTIDE SEQUENCE [LARGE SCALE GENOMIC DNA]</scope>
    <source>
        <strain evidence="2">CG11_big_fil_rev_8_21_14_0_20_36_20</strain>
    </source>
</reference>
<gene>
    <name evidence="2" type="ORF">COV55_00745</name>
</gene>
<comment type="caution">
    <text evidence="2">The sequence shown here is derived from an EMBL/GenBank/DDBJ whole genome shotgun (WGS) entry which is preliminary data.</text>
</comment>
<keyword evidence="1" id="KW-0472">Membrane</keyword>
<feature type="transmembrane region" description="Helical" evidence="1">
    <location>
        <begin position="76"/>
        <end position="94"/>
    </location>
</feature>
<dbReference type="Proteomes" id="UP000230564">
    <property type="component" value="Unassembled WGS sequence"/>
</dbReference>
<dbReference type="EMBL" id="PCWQ01000007">
    <property type="protein sequence ID" value="PIR06939.1"/>
    <property type="molecule type" value="Genomic_DNA"/>
</dbReference>
<organism evidence="2 3">
    <name type="scientific">Candidatus Komeilibacteria bacterium CG11_big_fil_rev_8_21_14_0_20_36_20</name>
    <dbReference type="NCBI Taxonomy" id="1974477"/>
    <lineage>
        <taxon>Bacteria</taxon>
        <taxon>Candidatus Komeiliibacteriota</taxon>
    </lineage>
</organism>
<evidence type="ECO:0000313" key="2">
    <source>
        <dbReference type="EMBL" id="PIR06939.1"/>
    </source>
</evidence>